<keyword evidence="1" id="KW-0472">Membrane</keyword>
<feature type="transmembrane region" description="Helical" evidence="1">
    <location>
        <begin position="324"/>
        <end position="345"/>
    </location>
</feature>
<dbReference type="GO" id="GO:0006508">
    <property type="term" value="P:proteolysis"/>
    <property type="evidence" value="ECO:0007669"/>
    <property type="project" value="InterPro"/>
</dbReference>
<dbReference type="InterPro" id="IPR029058">
    <property type="entry name" value="AB_hydrolase_fold"/>
</dbReference>
<dbReference type="SUPFAM" id="SSF82171">
    <property type="entry name" value="DPP6 N-terminal domain-like"/>
    <property type="match status" value="1"/>
</dbReference>
<evidence type="ECO:0000259" key="3">
    <source>
        <dbReference type="Pfam" id="PF00930"/>
    </source>
</evidence>
<dbReference type="InterPro" id="IPR002469">
    <property type="entry name" value="Peptidase_S9B_N"/>
</dbReference>
<evidence type="ECO:0000313" key="4">
    <source>
        <dbReference type="EMBL" id="KAF2888787.1"/>
    </source>
</evidence>
<keyword evidence="1" id="KW-0812">Transmembrane</keyword>
<evidence type="ECO:0008006" key="6">
    <source>
        <dbReference type="Google" id="ProtNLM"/>
    </source>
</evidence>
<dbReference type="InterPro" id="IPR001375">
    <property type="entry name" value="Peptidase_S9_cat"/>
</dbReference>
<sequence>MNGVLLNMQQTSVTIHTISESRGWLDIKAPTYSKDGSKYLTIGSEFENGDSYKHLVVVESRANLKRTRLTFGKKVVLSIYGWDENRQLVYYLGTRVGDPAQQHVYAVNTVTLEDKCLTCEFVTSEGLCQYAAAAFSNSFSYYTRICTGPGPTIVQVLNAETLNFFTWEDNAALKKQLEKKLLPVKKDIKVPIEGGYEARVRLLLPPELDETSSVKYPMIVNVYAGPNSNRVTDVFSLGVENYFVTNRKYIYAYIDARGSGRAGENLLFSLYRKLGTIEIEDQIAVTKYLQEHYPFIDASKTGIWGWSYGGFSTTWALIKDKQNVFSFGLAVAPVTSFIYYGMFFANFNS</sequence>
<proteinExistence type="predicted"/>
<comment type="caution">
    <text evidence="4">The sequence shown here is derived from an EMBL/GenBank/DDBJ whole genome shotgun (WGS) entry which is preliminary data.</text>
</comment>
<dbReference type="EMBL" id="VTPC01073765">
    <property type="protein sequence ID" value="KAF2888787.1"/>
    <property type="molecule type" value="Genomic_DNA"/>
</dbReference>
<keyword evidence="1" id="KW-1133">Transmembrane helix</keyword>
<dbReference type="Pfam" id="PF00930">
    <property type="entry name" value="DPPIV_N"/>
    <property type="match status" value="1"/>
</dbReference>
<name>A0A8K0CR40_IGNLU</name>
<dbReference type="InterPro" id="IPR050278">
    <property type="entry name" value="Serine_Prot_S9B/DPPIV"/>
</dbReference>
<dbReference type="Gene3D" id="2.140.10.30">
    <property type="entry name" value="Dipeptidylpeptidase IV, N-terminal domain"/>
    <property type="match status" value="1"/>
</dbReference>
<dbReference type="GO" id="GO:0008236">
    <property type="term" value="F:serine-type peptidase activity"/>
    <property type="evidence" value="ECO:0007669"/>
    <property type="project" value="InterPro"/>
</dbReference>
<protein>
    <recommendedName>
        <fullName evidence="6">Venom dipeptidyl peptidase 4</fullName>
    </recommendedName>
</protein>
<dbReference type="AlphaFoldDB" id="A0A8K0CR40"/>
<reference evidence="4" key="1">
    <citation type="submission" date="2019-08" db="EMBL/GenBank/DDBJ databases">
        <title>The genome of the North American firefly Photinus pyralis.</title>
        <authorList>
            <consortium name="Photinus pyralis genome working group"/>
            <person name="Fallon T.R."/>
            <person name="Sander Lower S.E."/>
            <person name="Weng J.-K."/>
        </authorList>
    </citation>
    <scope>NUCLEOTIDE SEQUENCE</scope>
    <source>
        <strain evidence="4">TRF0915ILg1</strain>
        <tissue evidence="4">Whole body</tissue>
    </source>
</reference>
<dbReference type="SUPFAM" id="SSF53474">
    <property type="entry name" value="alpha/beta-Hydrolases"/>
    <property type="match status" value="1"/>
</dbReference>
<dbReference type="GO" id="GO:0005886">
    <property type="term" value="C:plasma membrane"/>
    <property type="evidence" value="ECO:0007669"/>
    <property type="project" value="TreeGrafter"/>
</dbReference>
<organism evidence="4 5">
    <name type="scientific">Ignelater luminosus</name>
    <name type="common">Cucubano</name>
    <name type="synonym">Pyrophorus luminosus</name>
    <dbReference type="NCBI Taxonomy" id="2038154"/>
    <lineage>
        <taxon>Eukaryota</taxon>
        <taxon>Metazoa</taxon>
        <taxon>Ecdysozoa</taxon>
        <taxon>Arthropoda</taxon>
        <taxon>Hexapoda</taxon>
        <taxon>Insecta</taxon>
        <taxon>Pterygota</taxon>
        <taxon>Neoptera</taxon>
        <taxon>Endopterygota</taxon>
        <taxon>Coleoptera</taxon>
        <taxon>Polyphaga</taxon>
        <taxon>Elateriformia</taxon>
        <taxon>Elateroidea</taxon>
        <taxon>Elateridae</taxon>
        <taxon>Agrypninae</taxon>
        <taxon>Pyrophorini</taxon>
        <taxon>Ignelater</taxon>
    </lineage>
</organism>
<keyword evidence="5" id="KW-1185">Reference proteome</keyword>
<evidence type="ECO:0000259" key="2">
    <source>
        <dbReference type="Pfam" id="PF00326"/>
    </source>
</evidence>
<feature type="domain" description="Dipeptidylpeptidase IV N-terminal" evidence="3">
    <location>
        <begin position="7"/>
        <end position="150"/>
    </location>
</feature>
<dbReference type="OrthoDB" id="16520at2759"/>
<evidence type="ECO:0000256" key="1">
    <source>
        <dbReference type="SAM" id="Phobius"/>
    </source>
</evidence>
<gene>
    <name evidence="4" type="ORF">ILUMI_17386</name>
</gene>
<dbReference type="PANTHER" id="PTHR11731">
    <property type="entry name" value="PROTEASE FAMILY S9B,C DIPEPTIDYL-PEPTIDASE IV-RELATED"/>
    <property type="match status" value="1"/>
</dbReference>
<feature type="domain" description="Peptidase S9 prolyl oligopeptidase catalytic" evidence="2">
    <location>
        <begin position="240"/>
        <end position="342"/>
    </location>
</feature>
<dbReference type="Pfam" id="PF00326">
    <property type="entry name" value="Peptidase_S9"/>
    <property type="match status" value="1"/>
</dbReference>
<accession>A0A8K0CR40</accession>
<dbReference type="PANTHER" id="PTHR11731:SF154">
    <property type="entry name" value="VENOM DIPEPTIDYL PEPTIDASE 4-LIKE PROTEIN"/>
    <property type="match status" value="1"/>
</dbReference>
<dbReference type="GO" id="GO:0008239">
    <property type="term" value="F:dipeptidyl-peptidase activity"/>
    <property type="evidence" value="ECO:0007669"/>
    <property type="project" value="TreeGrafter"/>
</dbReference>
<dbReference type="Gene3D" id="3.40.50.1820">
    <property type="entry name" value="alpha/beta hydrolase"/>
    <property type="match status" value="1"/>
</dbReference>
<dbReference type="Proteomes" id="UP000801492">
    <property type="component" value="Unassembled WGS sequence"/>
</dbReference>
<evidence type="ECO:0000313" key="5">
    <source>
        <dbReference type="Proteomes" id="UP000801492"/>
    </source>
</evidence>